<dbReference type="HOGENOM" id="CLU_056705_0_0_6"/>
<sequence>MMTYLKKLFLSIIPKNSFGDKLFANLTFMYFHKRTANASNNFIDVLHRIKISGALSDPLRVFVSDKHLVKIFVSGVLGRQYIVPTLAILNNEKDVLNFSAPTECIVKPCHSSGSVIFLNKGDVLPIESVRPWLSDNYYDISREVNYKKLKKRIIVEPVLYKNRNLSDYKFFYIDGEFLFLQVDVDRGGDHKRGFYDKDFCFLNFSTKYPLSLPQDKPENFAEMIEVSKSLAQYFDGIIRIDLYSNGTDIKVGEITNCHGSARERVIPDGKELILDEYLKD</sequence>
<evidence type="ECO:0000313" key="2">
    <source>
        <dbReference type="Proteomes" id="UP000008209"/>
    </source>
</evidence>
<dbReference type="EMBL" id="CP002457">
    <property type="protein sequence ID" value="ADV55101.1"/>
    <property type="molecule type" value="Genomic_DNA"/>
</dbReference>
<dbReference type="GO" id="GO:0016740">
    <property type="term" value="F:transferase activity"/>
    <property type="evidence" value="ECO:0007669"/>
    <property type="project" value="UniProtKB-KW"/>
</dbReference>
<dbReference type="KEGG" id="shp:Sput200_2696"/>
<organism evidence="1 2">
    <name type="scientific">Shewanella putrefaciens (strain 200)</name>
    <dbReference type="NCBI Taxonomy" id="399804"/>
    <lineage>
        <taxon>Bacteria</taxon>
        <taxon>Pseudomonadati</taxon>
        <taxon>Pseudomonadota</taxon>
        <taxon>Gammaproteobacteria</taxon>
        <taxon>Alteromonadales</taxon>
        <taxon>Shewanellaceae</taxon>
        <taxon>Shewanella</taxon>
    </lineage>
</organism>
<dbReference type="AlphaFoldDB" id="E6XG23"/>
<reference evidence="1 2" key="1">
    <citation type="submission" date="2011-01" db="EMBL/GenBank/DDBJ databases">
        <title>Complete sequence of Shewanella putrefaciens 200.</title>
        <authorList>
            <consortium name="US DOE Joint Genome Institute"/>
            <person name="Lucas S."/>
            <person name="Copeland A."/>
            <person name="Lapidus A."/>
            <person name="Cheng J.-F."/>
            <person name="Bruce D."/>
            <person name="Goodwin L."/>
            <person name="Pitluck S."/>
            <person name="Munk A.C."/>
            <person name="Detter J.C."/>
            <person name="Han C."/>
            <person name="Tapia R."/>
            <person name="Land M."/>
            <person name="Hauser L."/>
            <person name="Chang Y.-J."/>
            <person name="Jeffries C."/>
            <person name="Kyrpides N."/>
            <person name="Ivanova N."/>
            <person name="Mikhailova N."/>
            <person name="Kolker E."/>
            <person name="Lawrence C."/>
            <person name="McCue L.A."/>
            <person name="DiChristina T."/>
            <person name="Nealson K."/>
            <person name="Fredrickson J.K."/>
            <person name="Woyke T."/>
        </authorList>
    </citation>
    <scope>NUCLEOTIDE SEQUENCE [LARGE SCALE GENOMIC DNA]</scope>
    <source>
        <strain evidence="1 2">200</strain>
    </source>
</reference>
<dbReference type="InterPro" id="IPR029465">
    <property type="entry name" value="ATPgrasp_TupA"/>
</dbReference>
<dbReference type="OrthoDB" id="9791827at2"/>
<accession>E6XG23</accession>
<gene>
    <name evidence="1" type="ordered locus">Sput200_2696</name>
</gene>
<name>E6XG23_SHEP2</name>
<dbReference type="Proteomes" id="UP000008209">
    <property type="component" value="Chromosome"/>
</dbReference>
<protein>
    <submittedName>
        <fullName evidence="1">Glycosyltransferase</fullName>
    </submittedName>
</protein>
<keyword evidence="1" id="KW-0808">Transferase</keyword>
<evidence type="ECO:0000313" key="1">
    <source>
        <dbReference type="EMBL" id="ADV55101.1"/>
    </source>
</evidence>
<dbReference type="PATRIC" id="fig|399804.5.peg.2785"/>
<dbReference type="Pfam" id="PF14305">
    <property type="entry name" value="ATPgrasp_TupA"/>
    <property type="match status" value="1"/>
</dbReference>
<proteinExistence type="predicted"/>